<dbReference type="PANTHER" id="PTHR24394">
    <property type="entry name" value="ZINC FINGER PROTEIN"/>
    <property type="match status" value="1"/>
</dbReference>
<name>A0A224YR71_9ACAR</name>
<dbReference type="GO" id="GO:0000981">
    <property type="term" value="F:DNA-binding transcription factor activity, RNA polymerase II-specific"/>
    <property type="evidence" value="ECO:0007669"/>
    <property type="project" value="TreeGrafter"/>
</dbReference>
<feature type="domain" description="C2H2-type" evidence="8">
    <location>
        <begin position="61"/>
        <end position="88"/>
    </location>
</feature>
<evidence type="ECO:0000313" key="9">
    <source>
        <dbReference type="EMBL" id="MAA20108.1"/>
    </source>
</evidence>
<evidence type="ECO:0000256" key="3">
    <source>
        <dbReference type="ARBA" id="ARBA00022737"/>
    </source>
</evidence>
<dbReference type="GO" id="GO:0005634">
    <property type="term" value="C:nucleus"/>
    <property type="evidence" value="ECO:0007669"/>
    <property type="project" value="UniProtKB-SubCell"/>
</dbReference>
<dbReference type="PANTHER" id="PTHR24394:SF29">
    <property type="entry name" value="MYONEURIN"/>
    <property type="match status" value="1"/>
</dbReference>
<evidence type="ECO:0000256" key="1">
    <source>
        <dbReference type="ARBA" id="ARBA00004123"/>
    </source>
</evidence>
<keyword evidence="4 7" id="KW-0863">Zinc-finger</keyword>
<organism evidence="9">
    <name type="scientific">Rhipicephalus zambeziensis</name>
    <dbReference type="NCBI Taxonomy" id="60191"/>
    <lineage>
        <taxon>Eukaryota</taxon>
        <taxon>Metazoa</taxon>
        <taxon>Ecdysozoa</taxon>
        <taxon>Arthropoda</taxon>
        <taxon>Chelicerata</taxon>
        <taxon>Arachnida</taxon>
        <taxon>Acari</taxon>
        <taxon>Parasitiformes</taxon>
        <taxon>Ixodida</taxon>
        <taxon>Ixodoidea</taxon>
        <taxon>Ixodidae</taxon>
        <taxon>Rhipicephalinae</taxon>
        <taxon>Rhipicephalus</taxon>
        <taxon>Rhipicephalus</taxon>
    </lineage>
</organism>
<dbReference type="GO" id="GO:0008270">
    <property type="term" value="F:zinc ion binding"/>
    <property type="evidence" value="ECO:0007669"/>
    <property type="project" value="UniProtKB-KW"/>
</dbReference>
<dbReference type="SMART" id="SM00355">
    <property type="entry name" value="ZnF_C2H2"/>
    <property type="match status" value="3"/>
</dbReference>
<keyword evidence="2" id="KW-0479">Metal-binding</keyword>
<evidence type="ECO:0000259" key="8">
    <source>
        <dbReference type="PROSITE" id="PS50157"/>
    </source>
</evidence>
<proteinExistence type="predicted"/>
<feature type="domain" description="C2H2-type" evidence="8">
    <location>
        <begin position="89"/>
        <end position="116"/>
    </location>
</feature>
<dbReference type="EMBL" id="GFPF01008962">
    <property type="protein sequence ID" value="MAA20108.1"/>
    <property type="molecule type" value="Transcribed_RNA"/>
</dbReference>
<protein>
    <recommendedName>
        <fullName evidence="8">C2H2-type domain-containing protein</fullName>
    </recommendedName>
</protein>
<feature type="domain" description="C2H2-type" evidence="8">
    <location>
        <begin position="117"/>
        <end position="144"/>
    </location>
</feature>
<dbReference type="InterPro" id="IPR036236">
    <property type="entry name" value="Znf_C2H2_sf"/>
</dbReference>
<sequence length="144" mass="16637">MLLQFPSSVQLIFTKQFEAANKEESGCSTRLVAPKPTVIRKVEPVHSESPKPRSRTAKERHKCHLCTKSFVALRDLRTHLLKHQGHKPFHCHLCPATFLARGYLADHLQSHSRTKRWKCDDCPRSFLRPAQLARHRERSHSNVS</sequence>
<dbReference type="PROSITE" id="PS00028">
    <property type="entry name" value="ZINC_FINGER_C2H2_1"/>
    <property type="match status" value="3"/>
</dbReference>
<keyword evidence="6" id="KW-0539">Nucleus</keyword>
<evidence type="ECO:0000256" key="5">
    <source>
        <dbReference type="ARBA" id="ARBA00022833"/>
    </source>
</evidence>
<keyword evidence="5" id="KW-0862">Zinc</keyword>
<accession>A0A224YR71</accession>
<dbReference type="Pfam" id="PF00096">
    <property type="entry name" value="zf-C2H2"/>
    <property type="match status" value="2"/>
</dbReference>
<evidence type="ECO:0000256" key="7">
    <source>
        <dbReference type="PROSITE-ProRule" id="PRU00042"/>
    </source>
</evidence>
<keyword evidence="3" id="KW-0677">Repeat</keyword>
<evidence type="ECO:0000256" key="2">
    <source>
        <dbReference type="ARBA" id="ARBA00022723"/>
    </source>
</evidence>
<dbReference type="Gene3D" id="3.30.160.60">
    <property type="entry name" value="Classic Zinc Finger"/>
    <property type="match status" value="2"/>
</dbReference>
<evidence type="ECO:0000256" key="6">
    <source>
        <dbReference type="ARBA" id="ARBA00023242"/>
    </source>
</evidence>
<dbReference type="AlphaFoldDB" id="A0A224YR71"/>
<evidence type="ECO:0000256" key="4">
    <source>
        <dbReference type="ARBA" id="ARBA00022771"/>
    </source>
</evidence>
<dbReference type="InterPro" id="IPR013087">
    <property type="entry name" value="Znf_C2H2_type"/>
</dbReference>
<dbReference type="PROSITE" id="PS50157">
    <property type="entry name" value="ZINC_FINGER_C2H2_2"/>
    <property type="match status" value="3"/>
</dbReference>
<dbReference type="SUPFAM" id="SSF57667">
    <property type="entry name" value="beta-beta-alpha zinc fingers"/>
    <property type="match status" value="2"/>
</dbReference>
<comment type="subcellular location">
    <subcellularLocation>
        <location evidence="1">Nucleus</location>
    </subcellularLocation>
</comment>
<reference evidence="9" key="1">
    <citation type="journal article" date="2017" name="Parasit. Vectors">
        <title>Sialotranscriptomics of Rhipicephalus zambeziensis reveals intricate expression profiles of secretory proteins and suggests tight temporal transcriptional regulation during blood-feeding.</title>
        <authorList>
            <person name="de Castro M.H."/>
            <person name="de Klerk D."/>
            <person name="Pienaar R."/>
            <person name="Rees D.J.G."/>
            <person name="Mans B.J."/>
        </authorList>
    </citation>
    <scope>NUCLEOTIDE SEQUENCE</scope>
    <source>
        <tissue evidence="9">Salivary glands</tissue>
    </source>
</reference>